<gene>
    <name evidence="1" type="ORF">DW272_01675</name>
</gene>
<dbReference type="AlphaFoldDB" id="A0A414SK33"/>
<dbReference type="Proteomes" id="UP000284220">
    <property type="component" value="Unassembled WGS sequence"/>
</dbReference>
<accession>A0A414SK33</accession>
<protein>
    <submittedName>
        <fullName evidence="1">Uncharacterized protein</fullName>
    </submittedName>
</protein>
<dbReference type="RefSeq" id="WP_118197264.1">
    <property type="nucleotide sequence ID" value="NZ_QRHZ01000001.1"/>
</dbReference>
<dbReference type="EMBL" id="QRHZ01000001">
    <property type="protein sequence ID" value="RHG19942.1"/>
    <property type="molecule type" value="Genomic_DNA"/>
</dbReference>
<evidence type="ECO:0000313" key="2">
    <source>
        <dbReference type="Proteomes" id="UP000284220"/>
    </source>
</evidence>
<organism evidence="1 2">
    <name type="scientific">Blautia obeum</name>
    <dbReference type="NCBI Taxonomy" id="40520"/>
    <lineage>
        <taxon>Bacteria</taxon>
        <taxon>Bacillati</taxon>
        <taxon>Bacillota</taxon>
        <taxon>Clostridia</taxon>
        <taxon>Lachnospirales</taxon>
        <taxon>Lachnospiraceae</taxon>
        <taxon>Blautia</taxon>
    </lineage>
</organism>
<name>A0A414SK33_9FIRM</name>
<sequence length="81" mass="9587">MGIILPQKIKVFCDGNVVKYYENLGYQIPKYYNQRRKKYAVKRGTTIEGFYKNNIDWKKVQKIGELDYTKDVIRDFSRGAA</sequence>
<comment type="caution">
    <text evidence="1">The sequence shown here is derived from an EMBL/GenBank/DDBJ whole genome shotgun (WGS) entry which is preliminary data.</text>
</comment>
<reference evidence="1 2" key="1">
    <citation type="submission" date="2018-08" db="EMBL/GenBank/DDBJ databases">
        <title>A genome reference for cultivated species of the human gut microbiota.</title>
        <authorList>
            <person name="Zou Y."/>
            <person name="Xue W."/>
            <person name="Luo G."/>
        </authorList>
    </citation>
    <scope>NUCLEOTIDE SEQUENCE [LARGE SCALE GENOMIC DNA]</scope>
    <source>
        <strain evidence="1 2">AM22-9LB</strain>
    </source>
</reference>
<proteinExistence type="predicted"/>
<evidence type="ECO:0000313" key="1">
    <source>
        <dbReference type="EMBL" id="RHG19942.1"/>
    </source>
</evidence>